<proteinExistence type="predicted"/>
<dbReference type="Pfam" id="PF14023">
    <property type="entry name" value="Bestrophin-like"/>
    <property type="match status" value="1"/>
</dbReference>
<accession>A0ABP9JSI0</accession>
<evidence type="ECO:0000313" key="2">
    <source>
        <dbReference type="EMBL" id="GAA5043406.1"/>
    </source>
</evidence>
<feature type="transmembrane region" description="Helical" evidence="1">
    <location>
        <begin position="208"/>
        <end position="227"/>
    </location>
</feature>
<feature type="transmembrane region" description="Helical" evidence="1">
    <location>
        <begin position="42"/>
        <end position="62"/>
    </location>
</feature>
<sequence>MIAQVPLLVLFAAVAVSALVLTNRLRPKAARGSEEEHDDGIALDIINTFFAAVVALVVVIGWQNYDNARAHTVDESKALTEVYSAADQLPDGQRDQLQGLVREYTARVVDDDWPAMAEKRRLSDATQQTFDELRTAAFALPDIADDDARANVLTGVDGVEKARYDRALDADLSMPGFLYAALWLGTALLLLGMVLVGSGKPVTRRRMFVTAVLGVVVGWVILAIYNLDRPFAGGSVVPADAFELALTQFQHRG</sequence>
<organism evidence="2 3">
    <name type="scientific">Nocardia callitridis</name>
    <dbReference type="NCBI Taxonomy" id="648753"/>
    <lineage>
        <taxon>Bacteria</taxon>
        <taxon>Bacillati</taxon>
        <taxon>Actinomycetota</taxon>
        <taxon>Actinomycetes</taxon>
        <taxon>Mycobacteriales</taxon>
        <taxon>Nocardiaceae</taxon>
        <taxon>Nocardia</taxon>
    </lineage>
</organism>
<evidence type="ECO:0000256" key="1">
    <source>
        <dbReference type="SAM" id="Phobius"/>
    </source>
</evidence>
<dbReference type="Proteomes" id="UP001500603">
    <property type="component" value="Unassembled WGS sequence"/>
</dbReference>
<evidence type="ECO:0008006" key="4">
    <source>
        <dbReference type="Google" id="ProtNLM"/>
    </source>
</evidence>
<keyword evidence="1" id="KW-0812">Transmembrane</keyword>
<protein>
    <recommendedName>
        <fullName evidence="4">DUF4239 domain-containing protein</fullName>
    </recommendedName>
</protein>
<comment type="caution">
    <text evidence="2">The sequence shown here is derived from an EMBL/GenBank/DDBJ whole genome shotgun (WGS) entry which is preliminary data.</text>
</comment>
<keyword evidence="1" id="KW-0472">Membrane</keyword>
<feature type="transmembrane region" description="Helical" evidence="1">
    <location>
        <begin position="176"/>
        <end position="196"/>
    </location>
</feature>
<gene>
    <name evidence="2" type="ORF">GCM10023318_04920</name>
</gene>
<dbReference type="RefSeq" id="WP_345493335.1">
    <property type="nucleotide sequence ID" value="NZ_BAABJM010000001.1"/>
</dbReference>
<dbReference type="EMBL" id="BAABJM010000001">
    <property type="protein sequence ID" value="GAA5043406.1"/>
    <property type="molecule type" value="Genomic_DNA"/>
</dbReference>
<evidence type="ECO:0000313" key="3">
    <source>
        <dbReference type="Proteomes" id="UP001500603"/>
    </source>
</evidence>
<name>A0ABP9JSI0_9NOCA</name>
<keyword evidence="3" id="KW-1185">Reference proteome</keyword>
<dbReference type="InterPro" id="IPR025333">
    <property type="entry name" value="DUF4239"/>
</dbReference>
<reference evidence="3" key="1">
    <citation type="journal article" date="2019" name="Int. J. Syst. Evol. Microbiol.">
        <title>The Global Catalogue of Microorganisms (GCM) 10K type strain sequencing project: providing services to taxonomists for standard genome sequencing and annotation.</title>
        <authorList>
            <consortium name="The Broad Institute Genomics Platform"/>
            <consortium name="The Broad Institute Genome Sequencing Center for Infectious Disease"/>
            <person name="Wu L."/>
            <person name="Ma J."/>
        </authorList>
    </citation>
    <scope>NUCLEOTIDE SEQUENCE [LARGE SCALE GENOMIC DNA]</scope>
    <source>
        <strain evidence="3">JCM 18298</strain>
    </source>
</reference>
<keyword evidence="1" id="KW-1133">Transmembrane helix</keyword>